<dbReference type="FunFam" id="2.10.25.10:FF:000001">
    <property type="entry name" value="Tenascin C"/>
    <property type="match status" value="3"/>
</dbReference>
<dbReference type="InterPro" id="IPR002181">
    <property type="entry name" value="Fibrinogen_a/b/g_C_dom"/>
</dbReference>
<feature type="disulfide bond" evidence="10">
    <location>
        <begin position="226"/>
        <end position="236"/>
    </location>
</feature>
<dbReference type="Proteomes" id="UP000823561">
    <property type="component" value="Chromosome 1"/>
</dbReference>
<evidence type="ECO:0000256" key="5">
    <source>
        <dbReference type="ARBA" id="ARBA00022536"/>
    </source>
</evidence>
<dbReference type="SUPFAM" id="SSF56496">
    <property type="entry name" value="Fibrinogen C-terminal domain-like"/>
    <property type="match status" value="1"/>
</dbReference>
<dbReference type="PROSITE" id="PS50853">
    <property type="entry name" value="FN3"/>
    <property type="match status" value="9"/>
</dbReference>
<organism evidence="15 16">
    <name type="scientific">Alosa alosa</name>
    <name type="common">allis shad</name>
    <dbReference type="NCBI Taxonomy" id="278164"/>
    <lineage>
        <taxon>Eukaryota</taxon>
        <taxon>Metazoa</taxon>
        <taxon>Chordata</taxon>
        <taxon>Craniata</taxon>
        <taxon>Vertebrata</taxon>
        <taxon>Euteleostomi</taxon>
        <taxon>Actinopterygii</taxon>
        <taxon>Neopterygii</taxon>
        <taxon>Teleostei</taxon>
        <taxon>Clupei</taxon>
        <taxon>Clupeiformes</taxon>
        <taxon>Clupeoidei</taxon>
        <taxon>Clupeidae</taxon>
        <taxon>Alosa</taxon>
    </lineage>
</organism>
<evidence type="ECO:0000256" key="6">
    <source>
        <dbReference type="ARBA" id="ARBA00022729"/>
    </source>
</evidence>
<dbReference type="InterPro" id="IPR014716">
    <property type="entry name" value="Fibrinogen_a/b/g_C_1"/>
</dbReference>
<dbReference type="CDD" id="cd00063">
    <property type="entry name" value="FN3"/>
    <property type="match status" value="9"/>
</dbReference>
<dbReference type="InterPro" id="IPR003961">
    <property type="entry name" value="FN3_dom"/>
</dbReference>
<evidence type="ECO:0000256" key="1">
    <source>
        <dbReference type="ARBA" id="ARBA00004498"/>
    </source>
</evidence>
<dbReference type="PROSITE" id="PS51406">
    <property type="entry name" value="FIBRINOGEN_C_2"/>
    <property type="match status" value="1"/>
</dbReference>
<dbReference type="NCBIfam" id="NF040941">
    <property type="entry name" value="GGGWT_bact"/>
    <property type="match status" value="1"/>
</dbReference>
<sequence length="1290" mass="141750">MVTRLSPLGRILLLMGMLLAISLFTVAEDQGPEKGVTFSHVYKIGTDCKVGSQAILSTDQNTDSQGAMQELTVNGENDVVFKHNIRLQTPSCSCADSEDFKSLLYRVNGLEEEVTFLKAQCAQGCCKSAGMDTSCSGHGTFQHDTCKCLCNPGWQGPDCSVSTCPDDCNDNGRCVDGRCVCHAGYGGDDCSQLLCPDNCNDKGHCVDGKCVCFSHFTGEDCSVQRCLNDCVGNGRCVDGRCICDEGFFGDDCSMVMGPKELRLLEATEMSLLVEWDFVRGAEYYVLTYHPEGDEGALITVNVPNTENSYLITGLVPGLTYVVQVYAVIKEINSESVSLEAATELSSVSGIRVLGQTEDSIQVDWKNPDIELDHFRLTHASPDGEEGTETVAMSAEARTKHTIVGLLPGTEYLITVQTIKGTSEGKASSVTGHTDIDSPSNLMTREVTESTATVTWDRVQSEIDGYKLSYVSAEGSSQEISVSADTTTHQLTGLRPGVIYTVYIWAIKGSRSSRKSSTEAETDIDAPTNLLTREVTENSALVSWDRVQAEIDGYMLSYTSADGSSQEISVGADTTTYQLTGLSPGVIYTVYVWAIKGSRSSRKSSTEAETDIDAPTNLLTREVTENSALVSWDRVQAEIDGYMLSYTSADGSSQEISVGADTTTYQLTGLSPGVIYTVYVWAIKGSRSSRKSFTEAETDIDAPTNLLTREVTENSALVSWDRLQAEIDGYMLSYTSADGSSQEISVGADTTTYQLTGLSPGVIYTVYVWAIKGSRSSRKSFTEAETDIDAPTNLLTREVTEYSALVSWDRVQADVDGYMLSYTSADGSSQEISVGADTTTYQLTGLSPGVIYTVYVWAIKGSRSSRKTSTEAETDIDAPTNLLTREVTENSALVSWDRVQADVDGYMLSYTSADGSSQEISVGADTTTYQLTGLSPGVIYTVYVWAIKGSRSSKKISTVAETEIDAPRNLRATDIQLESAALSWTAPQADIDGYILTYRAEDGSMQTVERKLKKRENKFALSGLLTSKKYIVTLIAYRGAKRSRLVETTFNTVGLAYPFPMDCLQHMKNGNLTNGVYTIYINNDRSRPIQVYCDMTTDGGGWLVFQRRNSGRLDFMKRWRQYIQGFGELTDEFWLGLDKIYELTNTPTQYELRFDLGLGSERAYAVYDNFKIAPVKQKFTLTVGNYRGNAGDAMTYHQGRNFTTVDNDNDIALSNCALMHRGAWWYKNCHLANLNGKIGDNRHSMGMNWEPWKGHLMSLDFSEIKIRPVGAFSRKRRSLMAKEKKRLAKTK</sequence>
<feature type="domain" description="Fibronectin type-III" evidence="13">
    <location>
        <begin position="437"/>
        <end position="524"/>
    </location>
</feature>
<evidence type="ECO:0000256" key="4">
    <source>
        <dbReference type="ARBA" id="ARBA00022530"/>
    </source>
</evidence>
<feature type="domain" description="Fibronectin type-III" evidence="13">
    <location>
        <begin position="615"/>
        <end position="697"/>
    </location>
</feature>
<keyword evidence="8 10" id="KW-1015">Disulfide bond</keyword>
<keyword evidence="6 11" id="KW-0732">Signal</keyword>
<evidence type="ECO:0000256" key="9">
    <source>
        <dbReference type="ARBA" id="ARBA00023180"/>
    </source>
</evidence>
<comment type="subcellular location">
    <subcellularLocation>
        <location evidence="1">Secreted</location>
        <location evidence="1">Extracellular space</location>
        <location evidence="1">Extracellular matrix</location>
    </subcellularLocation>
</comment>
<dbReference type="Pfam" id="PF00147">
    <property type="entry name" value="Fibrinogen_C"/>
    <property type="match status" value="1"/>
</dbReference>
<dbReference type="PROSITE" id="PS01186">
    <property type="entry name" value="EGF_2"/>
    <property type="match status" value="2"/>
</dbReference>
<feature type="domain" description="Fibronectin type-III" evidence="13">
    <location>
        <begin position="967"/>
        <end position="1055"/>
    </location>
</feature>
<protein>
    <recommendedName>
        <fullName evidence="17">Tenascin</fullName>
    </recommendedName>
</protein>
<evidence type="ECO:0000256" key="8">
    <source>
        <dbReference type="ARBA" id="ARBA00023157"/>
    </source>
</evidence>
<evidence type="ECO:0000256" key="7">
    <source>
        <dbReference type="ARBA" id="ARBA00022737"/>
    </source>
</evidence>
<evidence type="ECO:0000313" key="16">
    <source>
        <dbReference type="Proteomes" id="UP000823561"/>
    </source>
</evidence>
<dbReference type="PANTHER" id="PTHR46708:SF12">
    <property type="entry name" value="TENASCIN N"/>
    <property type="match status" value="1"/>
</dbReference>
<feature type="disulfide bond" evidence="10">
    <location>
        <begin position="243"/>
        <end position="252"/>
    </location>
</feature>
<evidence type="ECO:0000256" key="3">
    <source>
        <dbReference type="ARBA" id="ARBA00022525"/>
    </source>
</evidence>
<dbReference type="InterPro" id="IPR013783">
    <property type="entry name" value="Ig-like_fold"/>
</dbReference>
<feature type="domain" description="Fibronectin type-III" evidence="13">
    <location>
        <begin position="877"/>
        <end position="966"/>
    </location>
</feature>
<dbReference type="Gene3D" id="2.60.40.10">
    <property type="entry name" value="Immunoglobulins"/>
    <property type="match status" value="9"/>
</dbReference>
<proteinExistence type="inferred from homology"/>
<dbReference type="SMART" id="SM00181">
    <property type="entry name" value="EGF"/>
    <property type="match status" value="4"/>
</dbReference>
<evidence type="ECO:0000256" key="2">
    <source>
        <dbReference type="ARBA" id="ARBA00008673"/>
    </source>
</evidence>
<evidence type="ECO:0008006" key="17">
    <source>
        <dbReference type="Google" id="ProtNLM"/>
    </source>
</evidence>
<dbReference type="CDD" id="cd00087">
    <property type="entry name" value="FReD"/>
    <property type="match status" value="1"/>
</dbReference>
<dbReference type="InterPro" id="IPR020837">
    <property type="entry name" value="Fibrinogen_CS"/>
</dbReference>
<reference evidence="15 16" key="1">
    <citation type="submission" date="2020-10" db="EMBL/GenBank/DDBJ databases">
        <title>Chromosome-scale genome assembly of the Allis shad, Alosa alosa.</title>
        <authorList>
            <person name="Margot Z."/>
            <person name="Christophe K."/>
            <person name="Cabau C."/>
            <person name="Louis A."/>
            <person name="Berthelot C."/>
            <person name="Parey E."/>
            <person name="Roest Crollius H."/>
            <person name="Montfort J."/>
            <person name="Robinson-Rechavi M."/>
            <person name="Bucao C."/>
            <person name="Bouchez O."/>
            <person name="Gislard M."/>
            <person name="Lluch J."/>
            <person name="Milhes M."/>
            <person name="Lampietro C."/>
            <person name="Lopez Roques C."/>
            <person name="Donnadieu C."/>
            <person name="Braasch I."/>
            <person name="Desvignes T."/>
            <person name="Postlethwait J."/>
            <person name="Bobe J."/>
            <person name="Guiguen Y."/>
        </authorList>
    </citation>
    <scope>NUCLEOTIDE SEQUENCE [LARGE SCALE GENOMIC DNA]</scope>
    <source>
        <strain evidence="15">M-15738</strain>
        <tissue evidence="15">Blood</tissue>
    </source>
</reference>
<dbReference type="InterPro" id="IPR002049">
    <property type="entry name" value="LE_dom"/>
</dbReference>
<evidence type="ECO:0000259" key="13">
    <source>
        <dbReference type="PROSITE" id="PS50853"/>
    </source>
</evidence>
<feature type="domain" description="Fibronectin type-III" evidence="13">
    <location>
        <begin position="525"/>
        <end position="614"/>
    </location>
</feature>
<comment type="caution">
    <text evidence="10">Lacks conserved residue(s) required for the propagation of feature annotation.</text>
</comment>
<keyword evidence="4" id="KW-0272">Extracellular matrix</keyword>
<dbReference type="Gene3D" id="2.10.25.10">
    <property type="entry name" value="Laminin"/>
    <property type="match status" value="3"/>
</dbReference>
<feature type="domain" description="Fibrinogen C-terminal" evidence="14">
    <location>
        <begin position="1053"/>
        <end position="1269"/>
    </location>
</feature>
<dbReference type="PROSITE" id="PS50026">
    <property type="entry name" value="EGF_3"/>
    <property type="match status" value="1"/>
</dbReference>
<dbReference type="InterPro" id="IPR050991">
    <property type="entry name" value="ECM_Regulatory_Proteins"/>
</dbReference>
<evidence type="ECO:0000256" key="10">
    <source>
        <dbReference type="PROSITE-ProRule" id="PRU00076"/>
    </source>
</evidence>
<dbReference type="FunFam" id="2.60.40.10:FF:000099">
    <property type="entry name" value="Fibronectin 1"/>
    <property type="match status" value="6"/>
</dbReference>
<dbReference type="Pfam" id="PF00041">
    <property type="entry name" value="fn3"/>
    <property type="match status" value="9"/>
</dbReference>
<keyword evidence="3" id="KW-0964">Secreted</keyword>
<feature type="domain" description="Fibronectin type-III" evidence="13">
    <location>
        <begin position="701"/>
        <end position="790"/>
    </location>
</feature>
<dbReference type="InterPro" id="IPR036116">
    <property type="entry name" value="FN3_sf"/>
</dbReference>
<accession>A0AAV6HDV3</accession>
<dbReference type="PROSITE" id="PS00514">
    <property type="entry name" value="FIBRINOGEN_C_1"/>
    <property type="match status" value="1"/>
</dbReference>
<dbReference type="Pfam" id="PF25024">
    <property type="entry name" value="EGF_TEN"/>
    <property type="match status" value="1"/>
</dbReference>
<feature type="domain" description="Fibronectin type-III" evidence="13">
    <location>
        <begin position="257"/>
        <end position="346"/>
    </location>
</feature>
<keyword evidence="5 10" id="KW-0245">EGF-like domain</keyword>
<comment type="similarity">
    <text evidence="2">Belongs to the tenascin family.</text>
</comment>
<dbReference type="EMBL" id="JADWDJ010000001">
    <property type="protein sequence ID" value="KAG5285544.1"/>
    <property type="molecule type" value="Genomic_DNA"/>
</dbReference>
<dbReference type="SMART" id="SM00060">
    <property type="entry name" value="FN3"/>
    <property type="match status" value="9"/>
</dbReference>
<dbReference type="PROSITE" id="PS00022">
    <property type="entry name" value="EGF_1"/>
    <property type="match status" value="2"/>
</dbReference>
<dbReference type="InterPro" id="IPR000742">
    <property type="entry name" value="EGF"/>
</dbReference>
<dbReference type="CDD" id="cd00055">
    <property type="entry name" value="EGF_Lam"/>
    <property type="match status" value="1"/>
</dbReference>
<feature type="domain" description="EGF-like" evidence="12">
    <location>
        <begin position="222"/>
        <end position="253"/>
    </location>
</feature>
<keyword evidence="7" id="KW-0677">Repeat</keyword>
<dbReference type="PANTHER" id="PTHR46708">
    <property type="entry name" value="TENASCIN"/>
    <property type="match status" value="1"/>
</dbReference>
<name>A0AAV6HDV3_9TELE</name>
<evidence type="ECO:0000313" key="15">
    <source>
        <dbReference type="EMBL" id="KAG5285544.1"/>
    </source>
</evidence>
<dbReference type="InterPro" id="IPR036056">
    <property type="entry name" value="Fibrinogen-like_C"/>
</dbReference>
<evidence type="ECO:0000259" key="12">
    <source>
        <dbReference type="PROSITE" id="PS50026"/>
    </source>
</evidence>
<keyword evidence="9" id="KW-0325">Glycoprotein</keyword>
<feature type="signal peptide" evidence="11">
    <location>
        <begin position="1"/>
        <end position="27"/>
    </location>
</feature>
<feature type="domain" description="Fibronectin type-III" evidence="13">
    <location>
        <begin position="791"/>
        <end position="876"/>
    </location>
</feature>
<feature type="chain" id="PRO_5043798171" description="Tenascin" evidence="11">
    <location>
        <begin position="28"/>
        <end position="1290"/>
    </location>
</feature>
<dbReference type="SUPFAM" id="SSF49265">
    <property type="entry name" value="Fibronectin type III"/>
    <property type="match status" value="5"/>
</dbReference>
<dbReference type="FunFam" id="3.90.215.10:FF:000001">
    <property type="entry name" value="Tenascin isoform 1"/>
    <property type="match status" value="1"/>
</dbReference>
<evidence type="ECO:0000259" key="14">
    <source>
        <dbReference type="PROSITE" id="PS51406"/>
    </source>
</evidence>
<comment type="caution">
    <text evidence="15">The sequence shown here is derived from an EMBL/GenBank/DDBJ whole genome shotgun (WGS) entry which is preliminary data.</text>
</comment>
<keyword evidence="16" id="KW-1185">Reference proteome</keyword>
<evidence type="ECO:0000256" key="11">
    <source>
        <dbReference type="SAM" id="SignalP"/>
    </source>
</evidence>
<dbReference type="Gene3D" id="3.90.215.10">
    <property type="entry name" value="Gamma Fibrinogen, chain A, domain 1"/>
    <property type="match status" value="1"/>
</dbReference>
<feature type="domain" description="Fibronectin type-III" evidence="13">
    <location>
        <begin position="347"/>
        <end position="436"/>
    </location>
</feature>
<gene>
    <name evidence="15" type="ORF">AALO_G00004610</name>
</gene>
<dbReference type="SMART" id="SM00186">
    <property type="entry name" value="FBG"/>
    <property type="match status" value="1"/>
</dbReference>